<dbReference type="InterPro" id="IPR007061">
    <property type="entry name" value="MST-like"/>
</dbReference>
<evidence type="ECO:0000313" key="1">
    <source>
        <dbReference type="EMBL" id="RSM87532.1"/>
    </source>
</evidence>
<dbReference type="RefSeq" id="WP_037273252.1">
    <property type="nucleotide sequence ID" value="NZ_QHKI01000006.1"/>
</dbReference>
<gene>
    <name evidence="1" type="ORF">DMH04_10990</name>
</gene>
<sequence>MITRDQYVYFADRALNGMIDIVREVGEDLANRRPSLPGANSPYGLLTHCLGVVSYWAGWLVAGRPVERDRDEEFTASGPVGPLLDRARAVTAQLAVDVSTVDPRAPLHDTPSRSFLGPQIPLDRGGALMHVYEELAQHHGQMEILRDALRTEFAR</sequence>
<dbReference type="Pfam" id="PF04978">
    <property type="entry name" value="MST"/>
    <property type="match status" value="1"/>
</dbReference>
<comment type="caution">
    <text evidence="1">The sequence shown here is derived from an EMBL/GenBank/DDBJ whole genome shotgun (WGS) entry which is preliminary data.</text>
</comment>
<accession>A0A428ZHF7</accession>
<dbReference type="InterPro" id="IPR034660">
    <property type="entry name" value="DinB/YfiT-like"/>
</dbReference>
<organism evidence="1 2">
    <name type="scientific">Kibdelosporangium aridum</name>
    <dbReference type="NCBI Taxonomy" id="2030"/>
    <lineage>
        <taxon>Bacteria</taxon>
        <taxon>Bacillati</taxon>
        <taxon>Actinomycetota</taxon>
        <taxon>Actinomycetes</taxon>
        <taxon>Pseudonocardiales</taxon>
        <taxon>Pseudonocardiaceae</taxon>
        <taxon>Kibdelosporangium</taxon>
    </lineage>
</organism>
<protein>
    <submittedName>
        <fullName evidence="1">DUF664 domain-containing protein</fullName>
    </submittedName>
</protein>
<proteinExistence type="predicted"/>
<dbReference type="Proteomes" id="UP000287547">
    <property type="component" value="Unassembled WGS sequence"/>
</dbReference>
<name>A0A428ZHF7_KIBAR</name>
<dbReference type="SUPFAM" id="SSF109854">
    <property type="entry name" value="DinB/YfiT-like putative metalloenzymes"/>
    <property type="match status" value="1"/>
</dbReference>
<dbReference type="EMBL" id="QHKI01000006">
    <property type="protein sequence ID" value="RSM87532.1"/>
    <property type="molecule type" value="Genomic_DNA"/>
</dbReference>
<dbReference type="AlphaFoldDB" id="A0A428ZHF7"/>
<reference evidence="1 2" key="1">
    <citation type="submission" date="2018-05" db="EMBL/GenBank/DDBJ databases">
        <title>Evolution of GPA BGCs.</title>
        <authorList>
            <person name="Waglechner N."/>
            <person name="Wright G.D."/>
        </authorList>
    </citation>
    <scope>NUCLEOTIDE SEQUENCE [LARGE SCALE GENOMIC DNA]</scope>
    <source>
        <strain evidence="1 2">A82846</strain>
    </source>
</reference>
<evidence type="ECO:0000313" key="2">
    <source>
        <dbReference type="Proteomes" id="UP000287547"/>
    </source>
</evidence>
<dbReference type="Gene3D" id="1.20.120.450">
    <property type="entry name" value="dinb family like domain"/>
    <property type="match status" value="1"/>
</dbReference>
<dbReference type="OrthoDB" id="4807647at2"/>